<dbReference type="PROSITE" id="PS51257">
    <property type="entry name" value="PROKAR_LIPOPROTEIN"/>
    <property type="match status" value="1"/>
</dbReference>
<dbReference type="Gene3D" id="1.25.40.390">
    <property type="match status" value="1"/>
</dbReference>
<sequence>MKKRLIYSCLVMAGVSLSVGCTKNFDKLNTNPNATSSSLFNPNFLMSQAQIQFSNTGYDQLLYQSMWSQSLAGTYNYYSNGDKYVYGGSFQDYKSRTWNTSYGAATLVYEMKNLVAGNAAYSNLDNCGSILLVMMFERITDAYGDIPYSQALQAKAGVSQPVFDTQESIYKDMLDKLATATAALDATKAAPTADLFYGGDISKWKKLGYSLMLRVAMRLTKVDAATAQKYAEMAYAGGAMSSVADDAKVYTDYSNGNGNSDAAALLVTDDFREVRWSATLMNYLQSTNDPRISAVGEVSAGTGKAANQNEAPGVSTAALQIGMPNGYDQNGGATDISHAPNYPGTSPADPSVSGDAAAPDGKYSRPRFAVYDDRNRANYIITYGETELLFAEAATLGWNTGTAATHYANALTADMLTLAQLNKTAQAVVDPTAITTYVAAHPLVPATALQQINMEYFVETSTTFNFNETWANWRRSGFPVLTPVTYPGQFTDGSIPRRMEYPVSLPSTNGANYNAAVGKLTGGDLFTSRVWWDK</sequence>
<dbReference type="OrthoDB" id="9766256at2"/>
<dbReference type="KEGG" id="mgin:FRZ54_16485"/>
<evidence type="ECO:0000313" key="4">
    <source>
        <dbReference type="Proteomes" id="UP000321479"/>
    </source>
</evidence>
<evidence type="ECO:0000313" key="3">
    <source>
        <dbReference type="EMBL" id="QEC64106.1"/>
    </source>
</evidence>
<keyword evidence="2" id="KW-0732">Signal</keyword>
<evidence type="ECO:0000256" key="2">
    <source>
        <dbReference type="SAM" id="SignalP"/>
    </source>
</evidence>
<keyword evidence="4" id="KW-1185">Reference proteome</keyword>
<dbReference type="InterPro" id="IPR041662">
    <property type="entry name" value="SusD-like_2"/>
</dbReference>
<dbReference type="SUPFAM" id="SSF48452">
    <property type="entry name" value="TPR-like"/>
    <property type="match status" value="1"/>
</dbReference>
<reference evidence="3 4" key="1">
    <citation type="journal article" date="2017" name="Curr. Microbiol.">
        <title>Mucilaginibacter ginsenosidivorans sp. nov., Isolated from Soil of Ginseng Field.</title>
        <authorList>
            <person name="Kim M.M."/>
            <person name="Siddiqi M.Z."/>
            <person name="Im W.T."/>
        </authorList>
    </citation>
    <scope>NUCLEOTIDE SEQUENCE [LARGE SCALE GENOMIC DNA]</scope>
    <source>
        <strain evidence="3 4">Gsoil 3017</strain>
    </source>
</reference>
<dbReference type="AlphaFoldDB" id="A0A5B8V0N4"/>
<accession>A0A5B8V0N4</accession>
<feature type="chain" id="PRO_5023059385" evidence="2">
    <location>
        <begin position="21"/>
        <end position="534"/>
    </location>
</feature>
<dbReference type="RefSeq" id="WP_147032679.1">
    <property type="nucleotide sequence ID" value="NZ_CP042436.1"/>
</dbReference>
<proteinExistence type="predicted"/>
<feature type="region of interest" description="Disordered" evidence="1">
    <location>
        <begin position="329"/>
        <end position="360"/>
    </location>
</feature>
<dbReference type="InterPro" id="IPR011990">
    <property type="entry name" value="TPR-like_helical_dom_sf"/>
</dbReference>
<feature type="signal peptide" evidence="2">
    <location>
        <begin position="1"/>
        <end position="20"/>
    </location>
</feature>
<dbReference type="EMBL" id="CP042436">
    <property type="protein sequence ID" value="QEC64106.1"/>
    <property type="molecule type" value="Genomic_DNA"/>
</dbReference>
<keyword evidence="3" id="KW-0449">Lipoprotein</keyword>
<dbReference type="Pfam" id="PF12771">
    <property type="entry name" value="SusD-like_2"/>
    <property type="match status" value="1"/>
</dbReference>
<organism evidence="3 4">
    <name type="scientific">Mucilaginibacter ginsenosidivorans</name>
    <dbReference type="NCBI Taxonomy" id="398053"/>
    <lineage>
        <taxon>Bacteria</taxon>
        <taxon>Pseudomonadati</taxon>
        <taxon>Bacteroidota</taxon>
        <taxon>Sphingobacteriia</taxon>
        <taxon>Sphingobacteriales</taxon>
        <taxon>Sphingobacteriaceae</taxon>
        <taxon>Mucilaginibacter</taxon>
    </lineage>
</organism>
<protein>
    <submittedName>
        <fullName evidence="3">SusD/RagB family nutrient-binding outer membrane lipoprotein</fullName>
    </submittedName>
</protein>
<evidence type="ECO:0000256" key="1">
    <source>
        <dbReference type="SAM" id="MobiDB-lite"/>
    </source>
</evidence>
<dbReference type="Proteomes" id="UP000321479">
    <property type="component" value="Chromosome"/>
</dbReference>
<gene>
    <name evidence="3" type="ORF">FRZ54_16485</name>
</gene>
<name>A0A5B8V0N4_9SPHI</name>